<keyword evidence="1" id="KW-0812">Transmembrane</keyword>
<evidence type="ECO:0000313" key="3">
    <source>
        <dbReference type="Proteomes" id="UP000019024"/>
    </source>
</evidence>
<dbReference type="KEGG" id="hlr:HALLA_05725"/>
<evidence type="ECO:0000313" key="2">
    <source>
        <dbReference type="EMBL" id="AHG00720.1"/>
    </source>
</evidence>
<proteinExistence type="predicted"/>
<protein>
    <submittedName>
        <fullName evidence="2">Uncharacterized protein</fullName>
    </submittedName>
</protein>
<feature type="transmembrane region" description="Helical" evidence="1">
    <location>
        <begin position="32"/>
        <end position="52"/>
    </location>
</feature>
<name>W0JTZ7_9EURY</name>
<keyword evidence="1" id="KW-0472">Membrane</keyword>
<keyword evidence="3" id="KW-1185">Reference proteome</keyword>
<gene>
    <name evidence="2" type="ORF">HALLA_05725</name>
</gene>
<dbReference type="EMBL" id="CP007055">
    <property type="protein sequence ID" value="AHG00720.1"/>
    <property type="molecule type" value="Genomic_DNA"/>
</dbReference>
<reference evidence="2 3" key="1">
    <citation type="submission" date="2014-01" db="EMBL/GenBank/DDBJ databases">
        <authorList>
            <consortium name="DOE Joint Genome Institute"/>
            <person name="Anderson I."/>
            <person name="Huntemann M."/>
            <person name="Han J."/>
            <person name="Chen A."/>
            <person name="Kyrpides N."/>
            <person name="Mavromatis K."/>
            <person name="Markowitz V."/>
            <person name="Palaniappan K."/>
            <person name="Ivanova N."/>
            <person name="Schaumberg A."/>
            <person name="Pati A."/>
            <person name="Liolios K."/>
            <person name="Nordberg H.P."/>
            <person name="Cantor M.N."/>
            <person name="Hua S.X."/>
            <person name="Woyke T."/>
        </authorList>
    </citation>
    <scope>NUCLEOTIDE SEQUENCE [LARGE SCALE GENOMIC DNA]</scope>
    <source>
        <strain evidence="2 3">XH-48</strain>
    </source>
</reference>
<dbReference type="AlphaFoldDB" id="W0JTZ7"/>
<keyword evidence="1" id="KW-1133">Transmembrane helix</keyword>
<dbReference type="Proteomes" id="UP000019024">
    <property type="component" value="Chromosome"/>
</dbReference>
<evidence type="ECO:0000256" key="1">
    <source>
        <dbReference type="SAM" id="Phobius"/>
    </source>
</evidence>
<organism evidence="2 3">
    <name type="scientific">Halostagnicola larsenii XH-48</name>
    <dbReference type="NCBI Taxonomy" id="797299"/>
    <lineage>
        <taxon>Archaea</taxon>
        <taxon>Methanobacteriati</taxon>
        <taxon>Methanobacteriota</taxon>
        <taxon>Stenosarchaea group</taxon>
        <taxon>Halobacteria</taxon>
        <taxon>Halobacteriales</taxon>
        <taxon>Natrialbaceae</taxon>
        <taxon>Halostagnicola</taxon>
    </lineage>
</organism>
<accession>W0JTZ7</accession>
<dbReference type="HOGENOM" id="CLU_2765927_0_0_2"/>
<sequence length="69" mass="7870">MTKRFQNPKPQVSFIDSDDVDEVQACMLSQSFSGMVDHVLVAYILLMFPILIPRRKNSASAIDRKQERG</sequence>